<proteinExistence type="predicted"/>
<evidence type="ECO:0000313" key="3">
    <source>
        <dbReference type="Proteomes" id="UP000005408"/>
    </source>
</evidence>
<dbReference type="OrthoDB" id="432281at2759"/>
<reference evidence="2" key="1">
    <citation type="submission" date="2022-08" db="UniProtKB">
        <authorList>
            <consortium name="EnsemblMetazoa"/>
        </authorList>
    </citation>
    <scope>IDENTIFICATION</scope>
    <source>
        <strain evidence="2">05x7-T-G4-1.051#20</strain>
    </source>
</reference>
<organism evidence="2 3">
    <name type="scientific">Magallana gigas</name>
    <name type="common">Pacific oyster</name>
    <name type="synonym">Crassostrea gigas</name>
    <dbReference type="NCBI Taxonomy" id="29159"/>
    <lineage>
        <taxon>Eukaryota</taxon>
        <taxon>Metazoa</taxon>
        <taxon>Spiralia</taxon>
        <taxon>Lophotrochozoa</taxon>
        <taxon>Mollusca</taxon>
        <taxon>Bivalvia</taxon>
        <taxon>Autobranchia</taxon>
        <taxon>Pteriomorphia</taxon>
        <taxon>Ostreida</taxon>
        <taxon>Ostreoidea</taxon>
        <taxon>Ostreidae</taxon>
        <taxon>Magallana</taxon>
    </lineage>
</organism>
<dbReference type="PROSITE" id="PS50088">
    <property type="entry name" value="ANK_REPEAT"/>
    <property type="match status" value="2"/>
</dbReference>
<accession>A0A8W8HSW9</accession>
<dbReference type="EnsemblMetazoa" id="G10900.2">
    <property type="protein sequence ID" value="G10900.2:cds"/>
    <property type="gene ID" value="G10900"/>
</dbReference>
<sequence>MAKLREGKLYKLLQESDDADEVFKACYDYAYSGKDLNARDEETGEGFMHLLADEIRHFTSARGVGIIYLMACKGVDLDIADINGDTFLHKICRKPHTHRVLVSVIRSGADPLIRNKKNQTPADVLLEEKPEGWEETLHYYNTFKPGLYRALQEDHPDRELIRRLLKFWCRVTVVKNCRTVHLKARLLETAYGRGLVELIEEYENTNEFIPALLECEAKLIRQWIKDQIIVNINVNTKDYSYQFAAPKTPVAPRPLLVAVWETRCLETVDIMMELGADTSVLFSSEPDKEKPKPLFFHVLGGPFKPTDEIAFRILRGSNLSVRDGNGRTILFEAISQNSSEVMMNFLLTQGMRIGLRDKHGLTAYDFAKKEKKDNYCKMLDNHVISLVRDCDMSRIEDLILLGYDRLMKAKDKDGVSALGIARGSDSTQLKNTLDKFYDVQEHISKLFQTAQERDLQQLKKLLGRKYYCAQDICGRNVLHLAVLQRSKSMVGYLASYYPQLLNTQDNLGRTPLHYAEIFLEGDDVINHMIDKGASPEEKDVQERTSVDYRCDVCGQRAFLALKKEIQEFRRDVFLAQTDFDREFMEALKNNDILKIKELVKGVLKYGNLNRYSHVLFDCVDKGQEEIAVFLIEQGMDTTIYKQYQACIDNDPDCAVGECSHTVTSFKERVLNKGRNRVLKAITDKSSKAEQVTKQRDVAPGVQSFNVFGLL</sequence>
<keyword evidence="3" id="KW-1185">Reference proteome</keyword>
<dbReference type="PANTHER" id="PTHR24172">
    <property type="entry name" value="ANK_REP_REGION DOMAIN-CONTAINING PROTEIN"/>
    <property type="match status" value="1"/>
</dbReference>
<feature type="repeat" description="ANK" evidence="1">
    <location>
        <begin position="507"/>
        <end position="540"/>
    </location>
</feature>
<evidence type="ECO:0000256" key="1">
    <source>
        <dbReference type="PROSITE-ProRule" id="PRU00023"/>
    </source>
</evidence>
<dbReference type="EnsemblMetazoa" id="G10900.3">
    <property type="protein sequence ID" value="G10900.3:cds"/>
    <property type="gene ID" value="G10900"/>
</dbReference>
<dbReference type="SUPFAM" id="SSF48403">
    <property type="entry name" value="Ankyrin repeat"/>
    <property type="match status" value="1"/>
</dbReference>
<feature type="repeat" description="ANK" evidence="1">
    <location>
        <begin position="325"/>
        <end position="358"/>
    </location>
</feature>
<dbReference type="Proteomes" id="UP000005408">
    <property type="component" value="Unassembled WGS sequence"/>
</dbReference>
<dbReference type="PANTHER" id="PTHR24172:SF4">
    <property type="entry name" value="ANK_REP_REGION DOMAIN-CONTAINING PROTEIN"/>
    <property type="match status" value="1"/>
</dbReference>
<dbReference type="InterPro" id="IPR036770">
    <property type="entry name" value="Ankyrin_rpt-contain_sf"/>
</dbReference>
<evidence type="ECO:0000313" key="2">
    <source>
        <dbReference type="EnsemblMetazoa" id="G10900.2:cds"/>
    </source>
</evidence>
<dbReference type="Gene3D" id="1.25.40.20">
    <property type="entry name" value="Ankyrin repeat-containing domain"/>
    <property type="match status" value="3"/>
</dbReference>
<keyword evidence="1" id="KW-0040">ANK repeat</keyword>
<name>A0A8W8HSW9_MAGGI</name>
<dbReference type="InterPro" id="IPR002110">
    <property type="entry name" value="Ankyrin_rpt"/>
</dbReference>
<dbReference type="Pfam" id="PF12796">
    <property type="entry name" value="Ank_2"/>
    <property type="match status" value="1"/>
</dbReference>
<dbReference type="OMA" id="IYIMACK"/>
<dbReference type="AlphaFoldDB" id="A0A8W8HSW9"/>
<dbReference type="EnsemblMetazoa" id="G10900.1">
    <property type="protein sequence ID" value="G10900.1:cds"/>
    <property type="gene ID" value="G10900"/>
</dbReference>
<dbReference type="SMART" id="SM00248">
    <property type="entry name" value="ANK"/>
    <property type="match status" value="5"/>
</dbReference>
<protein>
    <submittedName>
        <fullName evidence="2">Uncharacterized protein</fullName>
    </submittedName>
</protein>